<comment type="caution">
    <text evidence="1">The sequence shown here is derived from an EMBL/GenBank/DDBJ whole genome shotgun (WGS) entry which is preliminary data.</text>
</comment>
<reference evidence="1 2" key="1">
    <citation type="submission" date="2018-02" db="EMBL/GenBank/DDBJ databases">
        <title>Complete genome sequencing of Faecalibacterium prausnitzii strains isolated from the human gut.</title>
        <authorList>
            <person name="Fitzgerald B.C."/>
            <person name="Shkoporov A.N."/>
            <person name="Ross P.R."/>
            <person name="Hill C."/>
        </authorList>
    </citation>
    <scope>NUCLEOTIDE SEQUENCE [LARGE SCALE GENOMIC DNA]</scope>
    <source>
        <strain evidence="1 2">APC942/18-1</strain>
    </source>
</reference>
<dbReference type="Proteomes" id="UP000250997">
    <property type="component" value="Unassembled WGS sequence"/>
</dbReference>
<sequence>MLGMMMDFLRDSIDPVFAKGMLTIYNSTTSVIMGIAAVVAIAQLFQENKDSENDKEEEKPLKRCAGELFLVVAIIFFCYGEYCKLHYYEVPNINFYDSYEKVENEISAPGSIADIVYDEAANQRENEDVEESDGEFKVYGINYVPGSLIYHRMGEKVDIILYVTWDKGRKPIPKAEKLDFEFDREKIQPCAEDKFKITASPFLFCSKAKYLGDSSDMVLYNYYDLSKHQVIISLLDAETRKIVQMKRGQLSKPMVFEKLQPGIYYYAVEADGYSPYVSPYSLQVVAGGKKDGWEGAYVSMRETKEESEDEEFRVLVWAGDDYPLPNTKLKAYIEHPNELEEEKENFYKMATDENGFLFFEEDLMNGARPIERRYQLYWNRWMLLSYEDESRDSAVEVEVKDGLGIARLAER</sequence>
<protein>
    <submittedName>
        <fullName evidence="1">Uncharacterized protein</fullName>
    </submittedName>
</protein>
<dbReference type="EMBL" id="PRLA01000005">
    <property type="protein sequence ID" value="RAW49667.1"/>
    <property type="molecule type" value="Genomic_DNA"/>
</dbReference>
<organism evidence="1 2">
    <name type="scientific">Faecalibacterium prausnitzii</name>
    <dbReference type="NCBI Taxonomy" id="853"/>
    <lineage>
        <taxon>Bacteria</taxon>
        <taxon>Bacillati</taxon>
        <taxon>Bacillota</taxon>
        <taxon>Clostridia</taxon>
        <taxon>Eubacteriales</taxon>
        <taxon>Oscillospiraceae</taxon>
        <taxon>Faecalibacterium</taxon>
    </lineage>
</organism>
<name>A0AAX1QJH7_9FIRM</name>
<gene>
    <name evidence="1" type="ORF">C4N27_07805</name>
</gene>
<dbReference type="RefSeq" id="WP_158396252.1">
    <property type="nucleotide sequence ID" value="NZ_CP026548.1"/>
</dbReference>
<proteinExistence type="predicted"/>
<accession>A0AAX1QJH7</accession>
<dbReference type="AlphaFoldDB" id="A0AAX1QJH7"/>
<evidence type="ECO:0000313" key="2">
    <source>
        <dbReference type="Proteomes" id="UP000250997"/>
    </source>
</evidence>
<evidence type="ECO:0000313" key="1">
    <source>
        <dbReference type="EMBL" id="RAW49667.1"/>
    </source>
</evidence>